<name>A0A517P0I5_9BACT</name>
<protein>
    <recommendedName>
        <fullName evidence="3">Sulfatase N-terminal domain-containing protein</fullName>
    </recommendedName>
</protein>
<evidence type="ECO:0000313" key="1">
    <source>
        <dbReference type="EMBL" id="QDT12886.1"/>
    </source>
</evidence>
<dbReference type="Proteomes" id="UP000319817">
    <property type="component" value="Chromosome"/>
</dbReference>
<keyword evidence="2" id="KW-1185">Reference proteome</keyword>
<dbReference type="EMBL" id="CP036526">
    <property type="protein sequence ID" value="QDT12886.1"/>
    <property type="molecule type" value="Genomic_DNA"/>
</dbReference>
<gene>
    <name evidence="1" type="ORF">K239x_48990</name>
</gene>
<accession>A0A517P0I5</accession>
<organism evidence="1 2">
    <name type="scientific">Stieleria marina</name>
    <dbReference type="NCBI Taxonomy" id="1930275"/>
    <lineage>
        <taxon>Bacteria</taxon>
        <taxon>Pseudomonadati</taxon>
        <taxon>Planctomycetota</taxon>
        <taxon>Planctomycetia</taxon>
        <taxon>Pirellulales</taxon>
        <taxon>Pirellulaceae</taxon>
        <taxon>Stieleria</taxon>
    </lineage>
</organism>
<sequence>MDVVYEAVQQSFTRCVAIKTPMQTALFFQGYTSGTFCSPTRVGMLIGSYSQHVGAYSASAAYSQQASRRFSAACYRRAFWGPGCDAPFPEIANPCSRAASNRCCAIGRHLFACI</sequence>
<evidence type="ECO:0008006" key="3">
    <source>
        <dbReference type="Google" id="ProtNLM"/>
    </source>
</evidence>
<evidence type="ECO:0000313" key="2">
    <source>
        <dbReference type="Proteomes" id="UP000319817"/>
    </source>
</evidence>
<reference evidence="1 2" key="1">
    <citation type="submission" date="2019-02" db="EMBL/GenBank/DDBJ databases">
        <title>Deep-cultivation of Planctomycetes and their phenomic and genomic characterization uncovers novel biology.</title>
        <authorList>
            <person name="Wiegand S."/>
            <person name="Jogler M."/>
            <person name="Boedeker C."/>
            <person name="Pinto D."/>
            <person name="Vollmers J."/>
            <person name="Rivas-Marin E."/>
            <person name="Kohn T."/>
            <person name="Peeters S.H."/>
            <person name="Heuer A."/>
            <person name="Rast P."/>
            <person name="Oberbeckmann S."/>
            <person name="Bunk B."/>
            <person name="Jeske O."/>
            <person name="Meyerdierks A."/>
            <person name="Storesund J.E."/>
            <person name="Kallscheuer N."/>
            <person name="Luecker S."/>
            <person name="Lage O.M."/>
            <person name="Pohl T."/>
            <person name="Merkel B.J."/>
            <person name="Hornburger P."/>
            <person name="Mueller R.-W."/>
            <person name="Bruemmer F."/>
            <person name="Labrenz M."/>
            <person name="Spormann A.M."/>
            <person name="Op den Camp H."/>
            <person name="Overmann J."/>
            <person name="Amann R."/>
            <person name="Jetten M.S.M."/>
            <person name="Mascher T."/>
            <person name="Medema M.H."/>
            <person name="Devos D.P."/>
            <person name="Kaster A.-K."/>
            <person name="Ovreas L."/>
            <person name="Rohde M."/>
            <person name="Galperin M.Y."/>
            <person name="Jogler C."/>
        </authorList>
    </citation>
    <scope>NUCLEOTIDE SEQUENCE [LARGE SCALE GENOMIC DNA]</scope>
    <source>
        <strain evidence="1 2">K23_9</strain>
    </source>
</reference>
<dbReference type="AlphaFoldDB" id="A0A517P0I5"/>
<proteinExistence type="predicted"/>